<dbReference type="PROSITE" id="PS51898">
    <property type="entry name" value="TYR_RECOMBINASE"/>
    <property type="match status" value="1"/>
</dbReference>
<dbReference type="PROSITE" id="PS51900">
    <property type="entry name" value="CB"/>
    <property type="match status" value="1"/>
</dbReference>
<evidence type="ECO:0000256" key="1">
    <source>
        <dbReference type="ARBA" id="ARBA00008857"/>
    </source>
</evidence>
<dbReference type="GO" id="GO:0006310">
    <property type="term" value="P:DNA recombination"/>
    <property type="evidence" value="ECO:0007669"/>
    <property type="project" value="UniProtKB-KW"/>
</dbReference>
<dbReference type="Pfam" id="PF17293">
    <property type="entry name" value="Arm-DNA-bind_5"/>
    <property type="match status" value="1"/>
</dbReference>
<dbReference type="InterPro" id="IPR025269">
    <property type="entry name" value="SAM-like_dom"/>
</dbReference>
<evidence type="ECO:0000256" key="2">
    <source>
        <dbReference type="ARBA" id="ARBA00022908"/>
    </source>
</evidence>
<dbReference type="InterPro" id="IPR011010">
    <property type="entry name" value="DNA_brk_join_enz"/>
</dbReference>
<dbReference type="Pfam" id="PF13102">
    <property type="entry name" value="Phage_int_SAM_5"/>
    <property type="match status" value="1"/>
</dbReference>
<dbReference type="Gene3D" id="1.10.443.10">
    <property type="entry name" value="Intergrase catalytic core"/>
    <property type="match status" value="1"/>
</dbReference>
<dbReference type="InterPro" id="IPR002104">
    <property type="entry name" value="Integrase_catalytic"/>
</dbReference>
<dbReference type="SUPFAM" id="SSF56349">
    <property type="entry name" value="DNA breaking-rejoining enzymes"/>
    <property type="match status" value="1"/>
</dbReference>
<evidence type="ECO:0000313" key="8">
    <source>
        <dbReference type="EMBL" id="MDJ1503528.1"/>
    </source>
</evidence>
<evidence type="ECO:0000259" key="7">
    <source>
        <dbReference type="PROSITE" id="PS51900"/>
    </source>
</evidence>
<comment type="similarity">
    <text evidence="1">Belongs to the 'phage' integrase family.</text>
</comment>
<organism evidence="8 9">
    <name type="scientific">Xanthocytophaga agilis</name>
    <dbReference type="NCBI Taxonomy" id="3048010"/>
    <lineage>
        <taxon>Bacteria</taxon>
        <taxon>Pseudomonadati</taxon>
        <taxon>Bacteroidota</taxon>
        <taxon>Cytophagia</taxon>
        <taxon>Cytophagales</taxon>
        <taxon>Rhodocytophagaceae</taxon>
        <taxon>Xanthocytophaga</taxon>
    </lineage>
</organism>
<keyword evidence="9" id="KW-1185">Reference proteome</keyword>
<keyword evidence="2" id="KW-0229">DNA integration</keyword>
<keyword evidence="4" id="KW-0233">DNA recombination</keyword>
<protein>
    <submittedName>
        <fullName evidence="8">Site-specific integrase</fullName>
    </submittedName>
</protein>
<dbReference type="InterPro" id="IPR044068">
    <property type="entry name" value="CB"/>
</dbReference>
<dbReference type="InterPro" id="IPR050090">
    <property type="entry name" value="Tyrosine_recombinase_XerCD"/>
</dbReference>
<accession>A0AAE3RA43</accession>
<evidence type="ECO:0000259" key="6">
    <source>
        <dbReference type="PROSITE" id="PS51898"/>
    </source>
</evidence>
<dbReference type="Gene3D" id="1.10.150.130">
    <property type="match status" value="1"/>
</dbReference>
<name>A0AAE3RA43_9BACT</name>
<comment type="caution">
    <text evidence="8">The sequence shown here is derived from an EMBL/GenBank/DDBJ whole genome shotgun (WGS) entry which is preliminary data.</text>
</comment>
<dbReference type="InterPro" id="IPR013762">
    <property type="entry name" value="Integrase-like_cat_sf"/>
</dbReference>
<dbReference type="EMBL" id="JASJOU010000008">
    <property type="protein sequence ID" value="MDJ1503528.1"/>
    <property type="molecule type" value="Genomic_DNA"/>
</dbReference>
<dbReference type="GO" id="GO:0003677">
    <property type="term" value="F:DNA binding"/>
    <property type="evidence" value="ECO:0007669"/>
    <property type="project" value="UniProtKB-UniRule"/>
</dbReference>
<evidence type="ECO:0000256" key="5">
    <source>
        <dbReference type="PROSITE-ProRule" id="PRU01248"/>
    </source>
</evidence>
<evidence type="ECO:0000256" key="3">
    <source>
        <dbReference type="ARBA" id="ARBA00023125"/>
    </source>
</evidence>
<keyword evidence="3 5" id="KW-0238">DNA-binding</keyword>
<dbReference type="RefSeq" id="WP_314514146.1">
    <property type="nucleotide sequence ID" value="NZ_JASJOU010000008.1"/>
</dbReference>
<dbReference type="GO" id="GO:0015074">
    <property type="term" value="P:DNA integration"/>
    <property type="evidence" value="ECO:0007669"/>
    <property type="project" value="UniProtKB-KW"/>
</dbReference>
<dbReference type="InterPro" id="IPR010998">
    <property type="entry name" value="Integrase_recombinase_N"/>
</dbReference>
<sequence length="414" mass="48781">MNKATISINLDRRSSKQDGTYPIKLRIIFNRDFKRYGTGLFASDEEWEKLQQSRPKGKVSREQQEIELVKQKIETFKNKAQSILDDLEEFSYEEFEKEWFNKPKQVESIYSLFEAYILQLKEEKRVSTANSYTDTLHSLQRFKKSLRVEQVSVEFLKKYEHWMVSEGKSLTTVGIYARNIRSILNQAIAKELMKQENYPFNSLKGGYKIPKGSNIKRALSEIDLKRVLEYRPEDPISTEAKSLDFFVLSYLCNGANFKDICRWKYKNIVGDQLIFLRAKTERTTRGKPIQIKVFLSERIRQIIDKWSVKPAFQEQYIFPILKRDRTAEQEEADIAQFIKNTNKYLRRIAKKLEIEGDITTYTARHTFATRLKRKGASTEFIKESLGHQNILTTENYLDSFEDSERVKWANALLD</sequence>
<dbReference type="PANTHER" id="PTHR30349">
    <property type="entry name" value="PHAGE INTEGRASE-RELATED"/>
    <property type="match status" value="1"/>
</dbReference>
<proteinExistence type="inferred from homology"/>
<dbReference type="AlphaFoldDB" id="A0AAE3RA43"/>
<feature type="domain" description="Tyr recombinase" evidence="6">
    <location>
        <begin position="214"/>
        <end position="409"/>
    </location>
</feature>
<evidence type="ECO:0000313" key="9">
    <source>
        <dbReference type="Proteomes" id="UP001232063"/>
    </source>
</evidence>
<dbReference type="Pfam" id="PF00589">
    <property type="entry name" value="Phage_integrase"/>
    <property type="match status" value="1"/>
</dbReference>
<gene>
    <name evidence="8" type="ORF">QNI22_22870</name>
</gene>
<dbReference type="InterPro" id="IPR035386">
    <property type="entry name" value="Arm-DNA-bind_5"/>
</dbReference>
<reference evidence="8" key="1">
    <citation type="submission" date="2023-05" db="EMBL/GenBank/DDBJ databases">
        <authorList>
            <person name="Zhang X."/>
        </authorList>
    </citation>
    <scope>NUCLEOTIDE SEQUENCE</scope>
    <source>
        <strain evidence="8">BD1B2-1</strain>
    </source>
</reference>
<feature type="domain" description="Core-binding (CB)" evidence="7">
    <location>
        <begin position="107"/>
        <end position="188"/>
    </location>
</feature>
<evidence type="ECO:0000256" key="4">
    <source>
        <dbReference type="ARBA" id="ARBA00023172"/>
    </source>
</evidence>
<dbReference type="Proteomes" id="UP001232063">
    <property type="component" value="Unassembled WGS sequence"/>
</dbReference>
<dbReference type="PANTHER" id="PTHR30349:SF64">
    <property type="entry name" value="PROPHAGE INTEGRASE INTD-RELATED"/>
    <property type="match status" value="1"/>
</dbReference>